<evidence type="ECO:0000313" key="1">
    <source>
        <dbReference type="EMBL" id="OOE41797.1"/>
    </source>
</evidence>
<proteinExistence type="predicted"/>
<dbReference type="EMBL" id="MUEK01000001">
    <property type="protein sequence ID" value="OOE41797.1"/>
    <property type="molecule type" value="Genomic_DNA"/>
</dbReference>
<reference evidence="1 2" key="1">
    <citation type="journal article" date="2017" name="Genome Announc.">
        <title>Draft Genome Sequences of Salinivibrio proteolyticus, Salinivibrio sharmensis, Salinivibrio siamensis, Salinivibrio costicola subsp. alcaliphilus, Salinivibrio costicola subsp. vallismortis, and 29 New Isolates Belonging to the Genus Salinivibrio.</title>
        <authorList>
            <person name="Lopez-Hermoso C."/>
            <person name="de la Haba R.R."/>
            <person name="Sanchez-Porro C."/>
            <person name="Bayliss S.C."/>
            <person name="Feil E.J."/>
            <person name="Ventosa A."/>
        </authorList>
    </citation>
    <scope>NUCLEOTIDE SEQUENCE [LARGE SCALE GENOMIC DNA]</scope>
    <source>
        <strain evidence="1 2">AL184</strain>
    </source>
</reference>
<comment type="caution">
    <text evidence="1">The sequence shown here is derived from an EMBL/GenBank/DDBJ whole genome shotgun (WGS) entry which is preliminary data.</text>
</comment>
<accession>A0AB36K3J1</accession>
<dbReference type="Proteomes" id="UP000189021">
    <property type="component" value="Unassembled WGS sequence"/>
</dbReference>
<name>A0AB36K3J1_9GAMM</name>
<evidence type="ECO:0000313" key="2">
    <source>
        <dbReference type="Proteomes" id="UP000189021"/>
    </source>
</evidence>
<organism evidence="1 2">
    <name type="scientific">Salinivibrio kushneri</name>
    <dbReference type="NCBI Taxonomy" id="1908198"/>
    <lineage>
        <taxon>Bacteria</taxon>
        <taxon>Pseudomonadati</taxon>
        <taxon>Pseudomonadota</taxon>
        <taxon>Gammaproteobacteria</taxon>
        <taxon>Vibrionales</taxon>
        <taxon>Vibrionaceae</taxon>
        <taxon>Salinivibrio</taxon>
    </lineage>
</organism>
<gene>
    <name evidence="1" type="ORF">BZG00_01155</name>
</gene>
<sequence>MAELGEKAMMADMKPDDFDTINEYINYLQDDVTIDREKFDNLDEKDLLARSSIGASITLKGINEKLDTVVTPDFLAVVAQQGVESKEIIETIKVYKEKQLETGDYGLYIKDELSVSESGKHADALVAAYQRVEPDLSVEQIEEKVMRLKS</sequence>
<protein>
    <submittedName>
        <fullName evidence="1">Uncharacterized protein</fullName>
    </submittedName>
</protein>
<keyword evidence="2" id="KW-1185">Reference proteome</keyword>
<dbReference type="AlphaFoldDB" id="A0AB36K3J1"/>